<dbReference type="RefSeq" id="WP_106613728.1">
    <property type="nucleotide sequence ID" value="NZ_PYAX01000001.1"/>
</dbReference>
<feature type="signal peptide" evidence="1">
    <location>
        <begin position="1"/>
        <end position="18"/>
    </location>
</feature>
<evidence type="ECO:0000256" key="1">
    <source>
        <dbReference type="SAM" id="SignalP"/>
    </source>
</evidence>
<keyword evidence="3" id="KW-1185">Reference proteome</keyword>
<feature type="chain" id="PRO_5038873644" description="Lipoprotein" evidence="1">
    <location>
        <begin position="19"/>
        <end position="271"/>
    </location>
</feature>
<comment type="caution">
    <text evidence="2">The sequence shown here is derived from an EMBL/GenBank/DDBJ whole genome shotgun (WGS) entry which is preliminary data.</text>
</comment>
<accession>A0A2P8IIX0</accession>
<evidence type="ECO:0008006" key="4">
    <source>
        <dbReference type="Google" id="ProtNLM"/>
    </source>
</evidence>
<name>A0A2P8IIX0_SACCR</name>
<keyword evidence="1" id="KW-0732">Signal</keyword>
<dbReference type="EMBL" id="PYAX01000001">
    <property type="protein sequence ID" value="PSL58432.1"/>
    <property type="molecule type" value="Genomic_DNA"/>
</dbReference>
<evidence type="ECO:0000313" key="3">
    <source>
        <dbReference type="Proteomes" id="UP000241118"/>
    </source>
</evidence>
<protein>
    <recommendedName>
        <fullName evidence="4">Lipoprotein</fullName>
    </recommendedName>
</protein>
<evidence type="ECO:0000313" key="2">
    <source>
        <dbReference type="EMBL" id="PSL58432.1"/>
    </source>
</evidence>
<dbReference type="AlphaFoldDB" id="A0A2P8IIX0"/>
<sequence>MRLPLLVVALGVVVAGCAAVDRTTPPDLAIGSDLPAAVAPVPAGVDFPVTAVPRPIVLFLPKLLTVEWMGLEEEKLAAGYRFTGVEPPTPGPASVVLPDGPATLPLISVRDALAGMPGGARDGELELVSAELGTAEFNTDRGRLELPAWRFRSVYGSVYAWPAVTPDAFWKQGEVIDGSHHARTSDGVRLEVELGAPPEPCEGDPPATKEPVVTETETSVVIGVRTVGTVGECARRAMYRFQYYPVTLSKPLGARLLVFEEDSTIIPVAPN</sequence>
<dbReference type="PROSITE" id="PS51257">
    <property type="entry name" value="PROKAR_LIPOPROTEIN"/>
    <property type="match status" value="1"/>
</dbReference>
<gene>
    <name evidence="2" type="ORF">B0I31_101650</name>
</gene>
<dbReference type="Proteomes" id="UP000241118">
    <property type="component" value="Unassembled WGS sequence"/>
</dbReference>
<reference evidence="2 3" key="1">
    <citation type="submission" date="2018-03" db="EMBL/GenBank/DDBJ databases">
        <title>Genomic Encyclopedia of Type Strains, Phase III (KMG-III): the genomes of soil and plant-associated and newly described type strains.</title>
        <authorList>
            <person name="Whitman W."/>
        </authorList>
    </citation>
    <scope>NUCLEOTIDE SEQUENCE [LARGE SCALE GENOMIC DNA]</scope>
    <source>
        <strain evidence="2 3">CGMCC 4.7097</strain>
    </source>
</reference>
<dbReference type="OrthoDB" id="3526615at2"/>
<organism evidence="2 3">
    <name type="scientific">Saccharothrix carnea</name>
    <dbReference type="NCBI Taxonomy" id="1280637"/>
    <lineage>
        <taxon>Bacteria</taxon>
        <taxon>Bacillati</taxon>
        <taxon>Actinomycetota</taxon>
        <taxon>Actinomycetes</taxon>
        <taxon>Pseudonocardiales</taxon>
        <taxon>Pseudonocardiaceae</taxon>
        <taxon>Saccharothrix</taxon>
    </lineage>
</organism>
<proteinExistence type="predicted"/>